<dbReference type="NCBIfam" id="NF005102">
    <property type="entry name" value="PRK06541.1"/>
    <property type="match status" value="1"/>
</dbReference>
<dbReference type="SUPFAM" id="SSF53383">
    <property type="entry name" value="PLP-dependent transferases"/>
    <property type="match status" value="1"/>
</dbReference>
<dbReference type="PANTHER" id="PTHR43094">
    <property type="entry name" value="AMINOTRANSFERASE"/>
    <property type="match status" value="1"/>
</dbReference>
<organism evidence="5">
    <name type="scientific">freshwater metagenome</name>
    <dbReference type="NCBI Taxonomy" id="449393"/>
    <lineage>
        <taxon>unclassified sequences</taxon>
        <taxon>metagenomes</taxon>
        <taxon>ecological metagenomes</taxon>
    </lineage>
</organism>
<dbReference type="Pfam" id="PF00202">
    <property type="entry name" value="Aminotran_3"/>
    <property type="match status" value="1"/>
</dbReference>
<dbReference type="InterPro" id="IPR015422">
    <property type="entry name" value="PyrdxlP-dep_Trfase_small"/>
</dbReference>
<evidence type="ECO:0000256" key="2">
    <source>
        <dbReference type="ARBA" id="ARBA00022576"/>
    </source>
</evidence>
<keyword evidence="4" id="KW-0663">Pyridoxal phosphate</keyword>
<dbReference type="EMBL" id="CAEZXZ010000084">
    <property type="protein sequence ID" value="CAB4704534.1"/>
    <property type="molecule type" value="Genomic_DNA"/>
</dbReference>
<keyword evidence="3" id="KW-0808">Transferase</keyword>
<sequence length="481" mass="52761">MFAGKRIGASADQSSARAHLLLNFTDFSNFEERPIPMMVRGDGCEIIDSSGRRYLDGLSGLFCTNLGHGFGAEVGEAAQRQLSEMVFSPNWSLTHPSAVHLAERLTTAAEPLGMTRLFLTSGGGEAVEAAWKLVRQWHLANGQPQRHKAIARDLAYHGTSLGALSFTGLDDCREPFLPLPIPVSFVSNTNAYRHVDGGDEAAFSKALLDEVHRTIIREGTDEVAMLIAEPIQNSGGAFVPPAGYWAGLRELCDRYGILLVADETISAFGRVGEWFGSMRFDARPDIITFAKGATAGHAPLGGVLMNDRVAEPFASGAVTYMHGLTFSGHPLSTAIALKVLDIYDREQVFENVRSLEGHFESRLQELRANPLVGDIRGAGFFWAIELVKDRETREMFNEVEAQWLLRDELSGHMDELGLLCRLDDRGEPVIQLSPPLVTDAKAIDRMVSIIGEATDRAQKSWTKERARLLKTASTRPKINVA</sequence>
<name>A0A6J6Q959_9ZZZZ</name>
<dbReference type="InterPro" id="IPR005814">
    <property type="entry name" value="Aminotrans_3"/>
</dbReference>
<dbReference type="Gene3D" id="3.40.640.10">
    <property type="entry name" value="Type I PLP-dependent aspartate aminotransferase-like (Major domain)"/>
    <property type="match status" value="1"/>
</dbReference>
<accession>A0A6J6Q959</accession>
<proteinExistence type="inferred from homology"/>
<dbReference type="Gene3D" id="3.90.1150.10">
    <property type="entry name" value="Aspartate Aminotransferase, domain 1"/>
    <property type="match status" value="1"/>
</dbReference>
<evidence type="ECO:0000256" key="3">
    <source>
        <dbReference type="ARBA" id="ARBA00022679"/>
    </source>
</evidence>
<protein>
    <submittedName>
        <fullName evidence="5">Unannotated protein</fullName>
    </submittedName>
</protein>
<gene>
    <name evidence="5" type="ORF">UFOPK2625_00674</name>
</gene>
<evidence type="ECO:0000313" key="5">
    <source>
        <dbReference type="EMBL" id="CAB4704534.1"/>
    </source>
</evidence>
<evidence type="ECO:0000256" key="1">
    <source>
        <dbReference type="ARBA" id="ARBA00008954"/>
    </source>
</evidence>
<reference evidence="5" key="1">
    <citation type="submission" date="2020-05" db="EMBL/GenBank/DDBJ databases">
        <authorList>
            <person name="Chiriac C."/>
            <person name="Salcher M."/>
            <person name="Ghai R."/>
            <person name="Kavagutti S V."/>
        </authorList>
    </citation>
    <scope>NUCLEOTIDE SEQUENCE</scope>
</reference>
<dbReference type="GO" id="GO:0030170">
    <property type="term" value="F:pyridoxal phosphate binding"/>
    <property type="evidence" value="ECO:0007669"/>
    <property type="project" value="InterPro"/>
</dbReference>
<dbReference type="FunFam" id="3.40.640.10:FF:000014">
    <property type="entry name" value="Adenosylmethionine-8-amino-7-oxononanoate aminotransferase, probable"/>
    <property type="match status" value="1"/>
</dbReference>
<dbReference type="GO" id="GO:0008483">
    <property type="term" value="F:transaminase activity"/>
    <property type="evidence" value="ECO:0007669"/>
    <property type="project" value="UniProtKB-KW"/>
</dbReference>
<dbReference type="AlphaFoldDB" id="A0A6J6Q959"/>
<keyword evidence="2" id="KW-0032">Aminotransferase</keyword>
<dbReference type="InterPro" id="IPR015421">
    <property type="entry name" value="PyrdxlP-dep_Trfase_major"/>
</dbReference>
<dbReference type="CDD" id="cd00610">
    <property type="entry name" value="OAT_like"/>
    <property type="match status" value="1"/>
</dbReference>
<comment type="similarity">
    <text evidence="1">Belongs to the class-III pyridoxal-phosphate-dependent aminotransferase family.</text>
</comment>
<evidence type="ECO:0000256" key="4">
    <source>
        <dbReference type="ARBA" id="ARBA00022898"/>
    </source>
</evidence>
<dbReference type="PANTHER" id="PTHR43094:SF1">
    <property type="entry name" value="AMINOTRANSFERASE CLASS-III"/>
    <property type="match status" value="1"/>
</dbReference>
<dbReference type="InterPro" id="IPR015424">
    <property type="entry name" value="PyrdxlP-dep_Trfase"/>
</dbReference>